<dbReference type="InterPro" id="IPR004547">
    <property type="entry name" value="Glucosamine6P_isomerase"/>
</dbReference>
<proteinExistence type="inferred from homology"/>
<dbReference type="GO" id="GO:0004342">
    <property type="term" value="F:glucosamine-6-phosphate deaminase activity"/>
    <property type="evidence" value="ECO:0007669"/>
    <property type="project" value="UniProtKB-UniRule"/>
</dbReference>
<evidence type="ECO:0000256" key="4">
    <source>
        <dbReference type="HAMAP-Rule" id="MF_01241"/>
    </source>
</evidence>
<protein>
    <recommendedName>
        <fullName evidence="4">Glucosamine-6-phosphate deaminase</fullName>
        <ecNumber evidence="4">3.5.99.6</ecNumber>
    </recommendedName>
    <alternativeName>
        <fullName evidence="4">GlcN6P deaminase</fullName>
        <shortName evidence="4">GNPDA</shortName>
    </alternativeName>
    <alternativeName>
        <fullName evidence="4">Glucosamine-6-phosphate isomerase</fullName>
    </alternativeName>
</protein>
<evidence type="ECO:0000256" key="2">
    <source>
        <dbReference type="ARBA" id="ARBA00022801"/>
    </source>
</evidence>
<sequence length="242" mass="26680">MLKIVIADSYDQVSEEAFKIMRQVVEKENPVLGLATGSTPVGLYKKMIADHKTNGTSYKNAITFNLDEYVGLPRNHEQSYYTFMHDNLFNEIDVPEENIHIPNGEAADPEAECVRYESEMAKYVVDVQVLGIGSDGHIAFNEPGAAFDSLTHTMELTEQTRKDNARFFDGDIDQVPTLAITQGLGTIMRAKKIILIATGANKADAVYGMIKGPKTTECPASILQDHPDVTVILDEEAAAKIK</sequence>
<dbReference type="GO" id="GO:0005737">
    <property type="term" value="C:cytoplasm"/>
    <property type="evidence" value="ECO:0007669"/>
    <property type="project" value="TreeGrafter"/>
</dbReference>
<evidence type="ECO:0000256" key="3">
    <source>
        <dbReference type="ARBA" id="ARBA00023277"/>
    </source>
</evidence>
<dbReference type="GO" id="GO:0019262">
    <property type="term" value="P:N-acetylneuraminate catabolic process"/>
    <property type="evidence" value="ECO:0007669"/>
    <property type="project" value="UniProtKB-UniRule"/>
</dbReference>
<dbReference type="FunFam" id="3.40.50.1360:FF:000003">
    <property type="entry name" value="Glucosamine-6-phosphate deaminase"/>
    <property type="match status" value="1"/>
</dbReference>
<dbReference type="UniPathway" id="UPA00629">
    <property type="reaction ID" value="UER00684"/>
</dbReference>
<feature type="active site" description="Proton acceptor; for ring-opening step" evidence="4">
    <location>
        <position position="137"/>
    </location>
</feature>
<dbReference type="CDD" id="cd01399">
    <property type="entry name" value="GlcN6P_deaminase"/>
    <property type="match status" value="1"/>
</dbReference>
<feature type="active site" description="For ring-opening step" evidence="4">
    <location>
        <position position="142"/>
    </location>
</feature>
<dbReference type="RefSeq" id="WP_006526216.1">
    <property type="nucleotide sequence ID" value="NZ_CABJCF010000005.1"/>
</dbReference>
<evidence type="ECO:0000313" key="7">
    <source>
        <dbReference type="Proteomes" id="UP000284731"/>
    </source>
</evidence>
<dbReference type="AlphaFoldDB" id="A0A412PAT2"/>
<dbReference type="HAMAP" id="MF_01241">
    <property type="entry name" value="GlcN6P_deamin"/>
    <property type="match status" value="1"/>
</dbReference>
<dbReference type="GO" id="GO:0042802">
    <property type="term" value="F:identical protein binding"/>
    <property type="evidence" value="ECO:0007669"/>
    <property type="project" value="TreeGrafter"/>
</dbReference>
<keyword evidence="3 4" id="KW-0119">Carbohydrate metabolism</keyword>
<evidence type="ECO:0000259" key="5">
    <source>
        <dbReference type="Pfam" id="PF01182"/>
    </source>
</evidence>
<dbReference type="PANTHER" id="PTHR11280">
    <property type="entry name" value="GLUCOSAMINE-6-PHOSPHATE ISOMERASE"/>
    <property type="match status" value="1"/>
</dbReference>
<dbReference type="GO" id="GO:0006043">
    <property type="term" value="P:glucosamine catabolic process"/>
    <property type="evidence" value="ECO:0007669"/>
    <property type="project" value="TreeGrafter"/>
</dbReference>
<dbReference type="PANTHER" id="PTHR11280:SF5">
    <property type="entry name" value="GLUCOSAMINE-6-PHOSPHATE ISOMERASE"/>
    <property type="match status" value="1"/>
</dbReference>
<keyword evidence="2 4" id="KW-0378">Hydrolase</keyword>
<dbReference type="InterPro" id="IPR006148">
    <property type="entry name" value="Glc/Gal-6P_isomerase"/>
</dbReference>
<dbReference type="GO" id="GO:0006046">
    <property type="term" value="P:N-acetylglucosamine catabolic process"/>
    <property type="evidence" value="ECO:0007669"/>
    <property type="project" value="UniProtKB-UniRule"/>
</dbReference>
<gene>
    <name evidence="4 6" type="primary">nagB</name>
    <name evidence="6" type="ORF">DWX20_09735</name>
</gene>
<dbReference type="Pfam" id="PF01182">
    <property type="entry name" value="Glucosamine_iso"/>
    <property type="match status" value="1"/>
</dbReference>
<dbReference type="SUPFAM" id="SSF100950">
    <property type="entry name" value="NagB/RpiA/CoA transferase-like"/>
    <property type="match status" value="1"/>
</dbReference>
<feature type="domain" description="Glucosamine/galactosamine-6-phosphate isomerase" evidence="5">
    <location>
        <begin position="12"/>
        <end position="226"/>
    </location>
</feature>
<reference evidence="6 7" key="1">
    <citation type="submission" date="2018-08" db="EMBL/GenBank/DDBJ databases">
        <title>A genome reference for cultivated species of the human gut microbiota.</title>
        <authorList>
            <person name="Zou Y."/>
            <person name="Xue W."/>
            <person name="Luo G."/>
        </authorList>
    </citation>
    <scope>NUCLEOTIDE SEQUENCE [LARGE SCALE GENOMIC DNA]</scope>
    <source>
        <strain evidence="6 7">AF18-46</strain>
    </source>
</reference>
<feature type="active site" description="For ring-opening step" evidence="4">
    <location>
        <position position="135"/>
    </location>
</feature>
<comment type="caution">
    <text evidence="6">The sequence shown here is derived from an EMBL/GenBank/DDBJ whole genome shotgun (WGS) entry which is preliminary data.</text>
</comment>
<comment type="pathway">
    <text evidence="4">Amino-sugar metabolism; N-acetylneuraminate degradation; D-fructose 6-phosphate from N-acetylneuraminate: step 5/5.</text>
</comment>
<evidence type="ECO:0000313" key="6">
    <source>
        <dbReference type="EMBL" id="RGT53707.1"/>
    </source>
</evidence>
<name>A0A412PAT2_9FIRM</name>
<dbReference type="EC" id="3.5.99.6" evidence="4"/>
<accession>A0A412PAT2</accession>
<comment type="catalytic activity">
    <reaction evidence="1 4">
        <text>alpha-D-glucosamine 6-phosphate + H2O = beta-D-fructose 6-phosphate + NH4(+)</text>
        <dbReference type="Rhea" id="RHEA:12172"/>
        <dbReference type="ChEBI" id="CHEBI:15377"/>
        <dbReference type="ChEBI" id="CHEBI:28938"/>
        <dbReference type="ChEBI" id="CHEBI:57634"/>
        <dbReference type="ChEBI" id="CHEBI:75989"/>
        <dbReference type="EC" id="3.5.99.6"/>
    </reaction>
</comment>
<dbReference type="EMBL" id="QRWX01000005">
    <property type="protein sequence ID" value="RGT53707.1"/>
    <property type="molecule type" value="Genomic_DNA"/>
</dbReference>
<dbReference type="InterPro" id="IPR037171">
    <property type="entry name" value="NagB/RpiA_transferase-like"/>
</dbReference>
<evidence type="ECO:0000256" key="1">
    <source>
        <dbReference type="ARBA" id="ARBA00000644"/>
    </source>
</evidence>
<dbReference type="Proteomes" id="UP000284731">
    <property type="component" value="Unassembled WGS sequence"/>
</dbReference>
<dbReference type="Gene3D" id="3.40.50.1360">
    <property type="match status" value="1"/>
</dbReference>
<dbReference type="GO" id="GO:0005975">
    <property type="term" value="P:carbohydrate metabolic process"/>
    <property type="evidence" value="ECO:0007669"/>
    <property type="project" value="InterPro"/>
</dbReference>
<comment type="caution">
    <text evidence="4">Lacks conserved residue(s) required for the propagation of feature annotation.</text>
</comment>
<dbReference type="NCBIfam" id="TIGR00502">
    <property type="entry name" value="nagB"/>
    <property type="match status" value="1"/>
</dbReference>
<comment type="similarity">
    <text evidence="4">Belongs to the glucosamine/galactosamine-6-phosphate isomerase family. NagB subfamily.</text>
</comment>
<feature type="active site" description="Proton acceptor; for enolization step" evidence="4">
    <location>
        <position position="67"/>
    </location>
</feature>
<comment type="function">
    <text evidence="4">Catalyzes the reversible isomerization-deamination of glucosamine 6-phosphate (GlcN6P) to form fructose 6-phosphate (Fru6P) and ammonium ion.</text>
</comment>
<organism evidence="6 7">
    <name type="scientific">Solobacterium moorei</name>
    <dbReference type="NCBI Taxonomy" id="102148"/>
    <lineage>
        <taxon>Bacteria</taxon>
        <taxon>Bacillati</taxon>
        <taxon>Bacillota</taxon>
        <taxon>Erysipelotrichia</taxon>
        <taxon>Erysipelotrichales</taxon>
        <taxon>Erysipelotrichaceae</taxon>
        <taxon>Solobacterium</taxon>
    </lineage>
</organism>